<feature type="compositionally biased region" description="Acidic residues" evidence="1">
    <location>
        <begin position="109"/>
        <end position="121"/>
    </location>
</feature>
<protein>
    <submittedName>
        <fullName evidence="2">Uncharacterized protein</fullName>
    </submittedName>
</protein>
<dbReference type="Proteomes" id="UP001066276">
    <property type="component" value="Chromosome 6"/>
</dbReference>
<comment type="caution">
    <text evidence="2">The sequence shown here is derived from an EMBL/GenBank/DDBJ whole genome shotgun (WGS) entry which is preliminary data.</text>
</comment>
<organism evidence="2 3">
    <name type="scientific">Pleurodeles waltl</name>
    <name type="common">Iberian ribbed newt</name>
    <dbReference type="NCBI Taxonomy" id="8319"/>
    <lineage>
        <taxon>Eukaryota</taxon>
        <taxon>Metazoa</taxon>
        <taxon>Chordata</taxon>
        <taxon>Craniata</taxon>
        <taxon>Vertebrata</taxon>
        <taxon>Euteleostomi</taxon>
        <taxon>Amphibia</taxon>
        <taxon>Batrachia</taxon>
        <taxon>Caudata</taxon>
        <taxon>Salamandroidea</taxon>
        <taxon>Salamandridae</taxon>
        <taxon>Pleurodelinae</taxon>
        <taxon>Pleurodeles</taxon>
    </lineage>
</organism>
<evidence type="ECO:0000256" key="1">
    <source>
        <dbReference type="SAM" id="MobiDB-lite"/>
    </source>
</evidence>
<reference evidence="2" key="1">
    <citation type="journal article" date="2022" name="bioRxiv">
        <title>Sequencing and chromosome-scale assembly of the giantPleurodeles waltlgenome.</title>
        <authorList>
            <person name="Brown T."/>
            <person name="Elewa A."/>
            <person name="Iarovenko S."/>
            <person name="Subramanian E."/>
            <person name="Araus A.J."/>
            <person name="Petzold A."/>
            <person name="Susuki M."/>
            <person name="Suzuki K.-i.T."/>
            <person name="Hayashi T."/>
            <person name="Toyoda A."/>
            <person name="Oliveira C."/>
            <person name="Osipova E."/>
            <person name="Leigh N.D."/>
            <person name="Simon A."/>
            <person name="Yun M.H."/>
        </authorList>
    </citation>
    <scope>NUCLEOTIDE SEQUENCE</scope>
    <source>
        <strain evidence="2">20211129_DDA</strain>
        <tissue evidence="2">Liver</tissue>
    </source>
</reference>
<feature type="compositionally biased region" description="Acidic residues" evidence="1">
    <location>
        <begin position="85"/>
        <end position="102"/>
    </location>
</feature>
<evidence type="ECO:0000313" key="2">
    <source>
        <dbReference type="EMBL" id="KAJ1146635.1"/>
    </source>
</evidence>
<gene>
    <name evidence="2" type="ORF">NDU88_012899</name>
</gene>
<feature type="region of interest" description="Disordered" evidence="1">
    <location>
        <begin position="55"/>
        <end position="121"/>
    </location>
</feature>
<name>A0AAV7R569_PLEWA</name>
<feature type="compositionally biased region" description="Acidic residues" evidence="1">
    <location>
        <begin position="55"/>
        <end position="67"/>
    </location>
</feature>
<evidence type="ECO:0000313" key="3">
    <source>
        <dbReference type="Proteomes" id="UP001066276"/>
    </source>
</evidence>
<dbReference type="AlphaFoldDB" id="A0AAV7R569"/>
<dbReference type="EMBL" id="JANPWB010000010">
    <property type="protein sequence ID" value="KAJ1146635.1"/>
    <property type="molecule type" value="Genomic_DNA"/>
</dbReference>
<feature type="compositionally biased region" description="Basic and acidic residues" evidence="1">
    <location>
        <begin position="68"/>
        <end position="84"/>
    </location>
</feature>
<proteinExistence type="predicted"/>
<sequence length="164" mass="18970">MTDWPIIFRVTAGERRLSKEVVALELSEELEHNKDVEELETDEDIEELELNEEFENEGLEPVGEMEEQQFHTDGEALEPEHFEELETDEDFAEFELDDESEFDEKLEHDEDELEHDEDVEELELDESEELEVSEQGTDSMHVFGVCKGEIVPSEATVGVLVLPE</sequence>
<accession>A0AAV7R569</accession>
<keyword evidence="3" id="KW-1185">Reference proteome</keyword>